<comment type="catalytic activity">
    <reaction evidence="14">
        <text>L-threonyl-[receptor-protein] + ATP = O-phospho-L-threonyl-[receptor-protein] + ADP + H(+)</text>
        <dbReference type="Rhea" id="RHEA:44880"/>
        <dbReference type="Rhea" id="RHEA-COMP:11024"/>
        <dbReference type="Rhea" id="RHEA-COMP:11025"/>
        <dbReference type="ChEBI" id="CHEBI:15378"/>
        <dbReference type="ChEBI" id="CHEBI:30013"/>
        <dbReference type="ChEBI" id="CHEBI:30616"/>
        <dbReference type="ChEBI" id="CHEBI:61977"/>
        <dbReference type="ChEBI" id="CHEBI:456216"/>
        <dbReference type="EC" id="2.7.11.30"/>
    </reaction>
</comment>
<keyword evidence="5 14" id="KW-0812">Transmembrane</keyword>
<dbReference type="GO" id="GO:0043235">
    <property type="term" value="C:receptor complex"/>
    <property type="evidence" value="ECO:0007669"/>
    <property type="project" value="TreeGrafter"/>
</dbReference>
<keyword evidence="12 14" id="KW-0675">Receptor</keyword>
<evidence type="ECO:0000256" key="2">
    <source>
        <dbReference type="ARBA" id="ARBA00009605"/>
    </source>
</evidence>
<evidence type="ECO:0000256" key="15">
    <source>
        <dbReference type="SAM" id="MobiDB-lite"/>
    </source>
</evidence>
<organism evidence="18 19">
    <name type="scientific">Geodia barretti</name>
    <name type="common">Barrett's horny sponge</name>
    <dbReference type="NCBI Taxonomy" id="519541"/>
    <lineage>
        <taxon>Eukaryota</taxon>
        <taxon>Metazoa</taxon>
        <taxon>Porifera</taxon>
        <taxon>Demospongiae</taxon>
        <taxon>Heteroscleromorpha</taxon>
        <taxon>Tetractinellida</taxon>
        <taxon>Astrophorina</taxon>
        <taxon>Geodiidae</taxon>
        <taxon>Geodia</taxon>
    </lineage>
</organism>
<feature type="compositionally biased region" description="Low complexity" evidence="15">
    <location>
        <begin position="404"/>
        <end position="428"/>
    </location>
</feature>
<keyword evidence="19" id="KW-1185">Reference proteome</keyword>
<dbReference type="SMART" id="SM00220">
    <property type="entry name" value="S_TKc"/>
    <property type="match status" value="1"/>
</dbReference>
<dbReference type="PROSITE" id="PS50011">
    <property type="entry name" value="PROTEIN_KINASE_DOM"/>
    <property type="match status" value="1"/>
</dbReference>
<dbReference type="GO" id="GO:0071363">
    <property type="term" value="P:cellular response to growth factor stimulus"/>
    <property type="evidence" value="ECO:0007669"/>
    <property type="project" value="TreeGrafter"/>
</dbReference>
<dbReference type="EMBL" id="CASHTH010004433">
    <property type="protein sequence ID" value="CAI8057283.1"/>
    <property type="molecule type" value="Genomic_DNA"/>
</dbReference>
<dbReference type="Pfam" id="PF00069">
    <property type="entry name" value="Pkinase"/>
    <property type="match status" value="1"/>
</dbReference>
<evidence type="ECO:0000256" key="6">
    <source>
        <dbReference type="ARBA" id="ARBA00022729"/>
    </source>
</evidence>
<evidence type="ECO:0000256" key="3">
    <source>
        <dbReference type="ARBA" id="ARBA00022527"/>
    </source>
</evidence>
<dbReference type="Gene3D" id="2.10.25.10">
    <property type="entry name" value="Laminin"/>
    <property type="match status" value="1"/>
</dbReference>
<dbReference type="PROSITE" id="PS00107">
    <property type="entry name" value="PROTEIN_KINASE_ATP"/>
    <property type="match status" value="1"/>
</dbReference>
<dbReference type="InterPro" id="IPR000333">
    <property type="entry name" value="TGFB_receptor"/>
</dbReference>
<comment type="subcellular location">
    <subcellularLocation>
        <location evidence="1 14">Membrane</location>
        <topology evidence="1 14">Single-pass type I membrane protein</topology>
    </subcellularLocation>
</comment>
<evidence type="ECO:0000256" key="7">
    <source>
        <dbReference type="ARBA" id="ARBA00022741"/>
    </source>
</evidence>
<keyword evidence="14" id="KW-0464">Manganese</keyword>
<name>A0AA35TZC4_GEOBA</name>
<dbReference type="GO" id="GO:0005524">
    <property type="term" value="F:ATP binding"/>
    <property type="evidence" value="ECO:0007669"/>
    <property type="project" value="UniProtKB-UniRule"/>
</dbReference>
<keyword evidence="7 13" id="KW-0547">Nucleotide-binding</keyword>
<feature type="chain" id="PRO_5041452868" description="Serine/threonine-protein kinase receptor" evidence="16">
    <location>
        <begin position="27"/>
        <end position="944"/>
    </location>
</feature>
<feature type="region of interest" description="Disordered" evidence="15">
    <location>
        <begin position="812"/>
        <end position="852"/>
    </location>
</feature>
<proteinExistence type="inferred from homology"/>
<dbReference type="InterPro" id="IPR000719">
    <property type="entry name" value="Prot_kinase_dom"/>
</dbReference>
<evidence type="ECO:0000256" key="12">
    <source>
        <dbReference type="ARBA" id="ARBA00023170"/>
    </source>
</evidence>
<keyword evidence="14" id="KW-0479">Metal-binding</keyword>
<keyword evidence="4 14" id="KW-0808">Transferase</keyword>
<keyword evidence="9 13" id="KW-0067">ATP-binding</keyword>
<accession>A0AA35TZC4</accession>
<evidence type="ECO:0000256" key="10">
    <source>
        <dbReference type="ARBA" id="ARBA00022989"/>
    </source>
</evidence>
<sequence>MNLGDRLNNLLTIISTVALVFASVRANSLLCWSNQCGNGNDWCIETCPHGEESRQISCLAQYRRLINGTDIASYFGCHHATVPCSHECVPSEELSHSFFCCCSGDLCNSIPALTPTGDTITPPTNPSDPPTVDPHDNVLACEEYTCGEDSNECYYGYQECPPGDNSFCMANYHYNTSIQKYQLAKKNCTTVTEVGWCREDCHIKTEFNGDQFCCCSGDLCNQNHLFHLPLTVVDPCEDLDECKLNNGSCEDCINDIGTGHHCGCPTHQKLSDDGIHCEDTGLICHHLACNITGIRCSEDHYENQYCDEAYDDPATNANHDNHHCQATYKLRDDGIFEPRLLSCFSGDFKCTDDTQCVLDLVQPERSIYYCCCKTNYCNGHGVIVFPSVTPPDGVTDTRTDNSGTSASSSSTPVPSPTATAPLNQSSDQSTDDSRSQLIFIVVVILALLVLIPVVAAGIGCICYMYWSGTIHPNKNDQIYSPQEQEGLISRSPDVSFQNLTFIDKVGQGRFAAVYRAKNVEAEVAVKVFPNTQLSRDSWTRECDIYTTPELEHKYILGFRGSLEKGSELWIVSDYYSLGSLHDLLKKQTLTLRRFCDLAESAAIGLAHLHDQRIVDGVTKKPSIAHRDLKSKNVLIRNNFTCVISDFGLAVKFLSEETSTDAHGQVGTSRYMAPEVLEGAISFQREAYLRIDVYAFALILWELASRTNLTNSQMKQYSPPFDEFVSPSPSIEEMREIVVSQFKRPTIAKGFTTSGNALSGQLAGKRCSLSTLSTTVFGILLKESWDQEPEARLSAQCIAERIRMFKLSKFGSKDSGLTETDTPTDLTCNSESMDSQLAPTTPSLSSSRTMSPMTSKNCMLDSGTESLGIYPGQAFSTETVRLGGTNSSNSSFLLSSRSRGSGQFNPPHHHFCGGGLSRCGHHHHHHHTAFSNRAMYNIHSTETTV</sequence>
<dbReference type="Gene3D" id="1.10.510.10">
    <property type="entry name" value="Transferase(Phosphotransferase) domain 1"/>
    <property type="match status" value="1"/>
</dbReference>
<dbReference type="InterPro" id="IPR008271">
    <property type="entry name" value="Ser/Thr_kinase_AS"/>
</dbReference>
<feature type="compositionally biased region" description="Polar residues" evidence="15">
    <location>
        <begin position="814"/>
        <end position="852"/>
    </location>
</feature>
<evidence type="ECO:0000256" key="1">
    <source>
        <dbReference type="ARBA" id="ARBA00004479"/>
    </source>
</evidence>
<evidence type="ECO:0000256" key="13">
    <source>
        <dbReference type="PROSITE-ProRule" id="PRU10141"/>
    </source>
</evidence>
<evidence type="ECO:0000256" key="5">
    <source>
        <dbReference type="ARBA" id="ARBA00022692"/>
    </source>
</evidence>
<dbReference type="InterPro" id="IPR045860">
    <property type="entry name" value="Snake_toxin-like_sf"/>
</dbReference>
<feature type="region of interest" description="Disordered" evidence="15">
    <location>
        <begin position="393"/>
        <end position="430"/>
    </location>
</feature>
<evidence type="ECO:0000256" key="14">
    <source>
        <dbReference type="RuleBase" id="RU361271"/>
    </source>
</evidence>
<dbReference type="PRINTS" id="PR00653">
    <property type="entry name" value="ACTIVIN2R"/>
</dbReference>
<dbReference type="Gene3D" id="3.30.200.20">
    <property type="entry name" value="Phosphorylase Kinase, domain 1"/>
    <property type="match status" value="1"/>
</dbReference>
<dbReference type="Gene3D" id="2.10.60.10">
    <property type="entry name" value="CD59"/>
    <property type="match status" value="2"/>
</dbReference>
<feature type="transmembrane region" description="Helical" evidence="14">
    <location>
        <begin position="437"/>
        <end position="466"/>
    </location>
</feature>
<comment type="similarity">
    <text evidence="2 14">Belongs to the protein kinase superfamily. TKL Ser/Thr protein kinase family. TGFB receptor subfamily.</text>
</comment>
<evidence type="ECO:0000313" key="19">
    <source>
        <dbReference type="Proteomes" id="UP001174909"/>
    </source>
</evidence>
<keyword evidence="3 14" id="KW-0723">Serine/threonine-protein kinase</keyword>
<dbReference type="SUPFAM" id="SSF56112">
    <property type="entry name" value="Protein kinase-like (PK-like)"/>
    <property type="match status" value="1"/>
</dbReference>
<keyword evidence="14" id="KW-0460">Magnesium</keyword>
<evidence type="ECO:0000256" key="8">
    <source>
        <dbReference type="ARBA" id="ARBA00022777"/>
    </source>
</evidence>
<dbReference type="InterPro" id="IPR011009">
    <property type="entry name" value="Kinase-like_dom_sf"/>
</dbReference>
<keyword evidence="10 14" id="KW-1133">Transmembrane helix</keyword>
<feature type="binding site" evidence="13">
    <location>
        <position position="526"/>
    </location>
    <ligand>
        <name>ATP</name>
        <dbReference type="ChEBI" id="CHEBI:30616"/>
    </ligand>
</feature>
<evidence type="ECO:0000256" key="9">
    <source>
        <dbReference type="ARBA" id="ARBA00022840"/>
    </source>
</evidence>
<feature type="signal peptide" evidence="16">
    <location>
        <begin position="1"/>
        <end position="26"/>
    </location>
</feature>
<dbReference type="GO" id="GO:0005886">
    <property type="term" value="C:plasma membrane"/>
    <property type="evidence" value="ECO:0007669"/>
    <property type="project" value="TreeGrafter"/>
</dbReference>
<evidence type="ECO:0000256" key="16">
    <source>
        <dbReference type="SAM" id="SignalP"/>
    </source>
</evidence>
<evidence type="ECO:0000256" key="11">
    <source>
        <dbReference type="ARBA" id="ARBA00023136"/>
    </source>
</evidence>
<comment type="caution">
    <text evidence="18">The sequence shown here is derived from an EMBL/GenBank/DDBJ whole genome shotgun (WGS) entry which is preliminary data.</text>
</comment>
<keyword evidence="8 14" id="KW-0418">Kinase</keyword>
<dbReference type="PANTHER" id="PTHR23255:SF72">
    <property type="entry name" value="RECEPTOR PROTEIN SERINE_THREONINE KINASE"/>
    <property type="match status" value="1"/>
</dbReference>
<protein>
    <recommendedName>
        <fullName evidence="14">Serine/threonine-protein kinase receptor</fullName>
        <ecNumber evidence="14">2.7.11.30</ecNumber>
    </recommendedName>
</protein>
<evidence type="ECO:0000313" key="18">
    <source>
        <dbReference type="EMBL" id="CAI8057283.1"/>
    </source>
</evidence>
<dbReference type="PANTHER" id="PTHR23255">
    <property type="entry name" value="TRANSFORMING GROWTH FACTOR-BETA RECEPTOR TYPE I AND II"/>
    <property type="match status" value="1"/>
</dbReference>
<dbReference type="Proteomes" id="UP001174909">
    <property type="component" value="Unassembled WGS sequence"/>
</dbReference>
<gene>
    <name evidence="18" type="ORF">GBAR_LOCUS31226</name>
</gene>
<dbReference type="GO" id="GO:0004675">
    <property type="term" value="F:transmembrane receptor protein serine/threonine kinase activity"/>
    <property type="evidence" value="ECO:0007669"/>
    <property type="project" value="UniProtKB-EC"/>
</dbReference>
<dbReference type="PROSITE" id="PS00108">
    <property type="entry name" value="PROTEIN_KINASE_ST"/>
    <property type="match status" value="1"/>
</dbReference>
<dbReference type="EC" id="2.7.11.30" evidence="14"/>
<dbReference type="GO" id="GO:0046872">
    <property type="term" value="F:metal ion binding"/>
    <property type="evidence" value="ECO:0007669"/>
    <property type="project" value="UniProtKB-KW"/>
</dbReference>
<evidence type="ECO:0000256" key="4">
    <source>
        <dbReference type="ARBA" id="ARBA00022679"/>
    </source>
</evidence>
<dbReference type="SUPFAM" id="SSF57302">
    <property type="entry name" value="Snake toxin-like"/>
    <property type="match status" value="2"/>
</dbReference>
<reference evidence="18" key="1">
    <citation type="submission" date="2023-03" db="EMBL/GenBank/DDBJ databases">
        <authorList>
            <person name="Steffen K."/>
            <person name="Cardenas P."/>
        </authorList>
    </citation>
    <scope>NUCLEOTIDE SEQUENCE</scope>
</reference>
<feature type="domain" description="Protein kinase" evidence="17">
    <location>
        <begin position="499"/>
        <end position="804"/>
    </location>
</feature>
<evidence type="ECO:0000259" key="17">
    <source>
        <dbReference type="PROSITE" id="PS50011"/>
    </source>
</evidence>
<keyword evidence="6 16" id="KW-0732">Signal</keyword>
<comment type="cofactor">
    <cofactor evidence="14">
        <name>Mg(2+)</name>
        <dbReference type="ChEBI" id="CHEBI:18420"/>
    </cofactor>
    <cofactor evidence="14">
        <name>Mn(2+)</name>
        <dbReference type="ChEBI" id="CHEBI:29035"/>
    </cofactor>
</comment>
<dbReference type="InterPro" id="IPR017441">
    <property type="entry name" value="Protein_kinase_ATP_BS"/>
</dbReference>
<dbReference type="AlphaFoldDB" id="A0AA35TZC4"/>
<keyword evidence="11 14" id="KW-0472">Membrane</keyword>